<keyword evidence="4" id="KW-0238">DNA-binding</keyword>
<reference evidence="9" key="1">
    <citation type="submission" date="2021-02" db="EMBL/GenBank/DDBJ databases">
        <authorList>
            <person name="Nowell W R."/>
        </authorList>
    </citation>
    <scope>NUCLEOTIDE SEQUENCE</scope>
</reference>
<accession>A0A815RCC5</accession>
<keyword evidence="6" id="KW-0539">Nucleus</keyword>
<dbReference type="Proteomes" id="UP000663845">
    <property type="component" value="Unassembled WGS sequence"/>
</dbReference>
<dbReference type="PANTHER" id="PTHR11988:SF27">
    <property type="entry name" value="GH27708P"/>
    <property type="match status" value="1"/>
</dbReference>
<proteinExistence type="inferred from homology"/>
<dbReference type="CDD" id="cd14695">
    <property type="entry name" value="bZIP_HLF"/>
    <property type="match status" value="1"/>
</dbReference>
<evidence type="ECO:0000256" key="7">
    <source>
        <dbReference type="SAM" id="MobiDB-lite"/>
    </source>
</evidence>
<evidence type="ECO:0000313" key="10">
    <source>
        <dbReference type="Proteomes" id="UP000663845"/>
    </source>
</evidence>
<dbReference type="InterPro" id="IPR040223">
    <property type="entry name" value="PAR_bZIP"/>
</dbReference>
<evidence type="ECO:0000256" key="5">
    <source>
        <dbReference type="ARBA" id="ARBA00023163"/>
    </source>
</evidence>
<name>A0A815RCC5_9BILA</name>
<dbReference type="Pfam" id="PF07716">
    <property type="entry name" value="bZIP_2"/>
    <property type="match status" value="1"/>
</dbReference>
<dbReference type="GO" id="GO:0005634">
    <property type="term" value="C:nucleus"/>
    <property type="evidence" value="ECO:0007669"/>
    <property type="project" value="UniProtKB-SubCell"/>
</dbReference>
<dbReference type="PROSITE" id="PS50217">
    <property type="entry name" value="BZIP"/>
    <property type="match status" value="1"/>
</dbReference>
<evidence type="ECO:0000256" key="3">
    <source>
        <dbReference type="ARBA" id="ARBA00023015"/>
    </source>
</evidence>
<evidence type="ECO:0000256" key="2">
    <source>
        <dbReference type="ARBA" id="ARBA00006079"/>
    </source>
</evidence>
<dbReference type="PANTHER" id="PTHR11988">
    <property type="entry name" value="THYROTROPH EMBRYONIC FACTOR RELATED"/>
    <property type="match status" value="1"/>
</dbReference>
<dbReference type="SUPFAM" id="SSF57959">
    <property type="entry name" value="Leucine zipper domain"/>
    <property type="match status" value="1"/>
</dbReference>
<dbReference type="EMBL" id="CAJNOG010001850">
    <property type="protein sequence ID" value="CAF1475172.1"/>
    <property type="molecule type" value="Genomic_DNA"/>
</dbReference>
<evidence type="ECO:0000256" key="4">
    <source>
        <dbReference type="ARBA" id="ARBA00023125"/>
    </source>
</evidence>
<feature type="compositionally biased region" description="Polar residues" evidence="7">
    <location>
        <begin position="79"/>
        <end position="95"/>
    </location>
</feature>
<dbReference type="SMART" id="SM00338">
    <property type="entry name" value="BRLZ"/>
    <property type="match status" value="1"/>
</dbReference>
<evidence type="ECO:0000256" key="1">
    <source>
        <dbReference type="ARBA" id="ARBA00004123"/>
    </source>
</evidence>
<gene>
    <name evidence="9" type="ORF">JYZ213_LOCUS42044</name>
</gene>
<feature type="domain" description="BZIP" evidence="8">
    <location>
        <begin position="111"/>
        <end position="174"/>
    </location>
</feature>
<dbReference type="AlphaFoldDB" id="A0A815RCC5"/>
<comment type="subcellular location">
    <subcellularLocation>
        <location evidence="1">Nucleus</location>
    </subcellularLocation>
</comment>
<dbReference type="GO" id="GO:0000981">
    <property type="term" value="F:DNA-binding transcription factor activity, RNA polymerase II-specific"/>
    <property type="evidence" value="ECO:0007669"/>
    <property type="project" value="TreeGrafter"/>
</dbReference>
<evidence type="ECO:0000259" key="8">
    <source>
        <dbReference type="PROSITE" id="PS50217"/>
    </source>
</evidence>
<dbReference type="FunFam" id="1.20.5.170:FF:000025">
    <property type="entry name" value="nuclear factor interleukin-3-regulated protein-like"/>
    <property type="match status" value="1"/>
</dbReference>
<comment type="similarity">
    <text evidence="2">Belongs to the bZIP family. NFIL3 subfamily.</text>
</comment>
<protein>
    <recommendedName>
        <fullName evidence="8">BZIP domain-containing protein</fullName>
    </recommendedName>
</protein>
<dbReference type="GO" id="GO:0000978">
    <property type="term" value="F:RNA polymerase II cis-regulatory region sequence-specific DNA binding"/>
    <property type="evidence" value="ECO:0007669"/>
    <property type="project" value="TreeGrafter"/>
</dbReference>
<dbReference type="Gene3D" id="1.20.5.170">
    <property type="match status" value="1"/>
</dbReference>
<dbReference type="InterPro" id="IPR046347">
    <property type="entry name" value="bZIP_sf"/>
</dbReference>
<keyword evidence="5" id="KW-0804">Transcription</keyword>
<feature type="region of interest" description="Disordered" evidence="7">
    <location>
        <begin position="64"/>
        <end position="113"/>
    </location>
</feature>
<evidence type="ECO:0000256" key="6">
    <source>
        <dbReference type="ARBA" id="ARBA00023242"/>
    </source>
</evidence>
<sequence length="179" mass="20883">MQATATYSQHSNDYPPFLSYMRNHHCSNDLIRTDMSFTNSNPRHLLSYNDYNIGLDLSSSSSSYSNGIKQLASDDENDNPQSLSCSLNSTTQNSLIPLKRRSRRVATEEKDETYYQKRERNNQAAKRSRDTRRTREQQIQDRVSHLENENSRLSLENQAFQYQLSQFHRLYNGIPKPLP</sequence>
<keyword evidence="3" id="KW-0805">Transcription regulation</keyword>
<dbReference type="InterPro" id="IPR004827">
    <property type="entry name" value="bZIP"/>
</dbReference>
<organism evidence="9 10">
    <name type="scientific">Adineta steineri</name>
    <dbReference type="NCBI Taxonomy" id="433720"/>
    <lineage>
        <taxon>Eukaryota</taxon>
        <taxon>Metazoa</taxon>
        <taxon>Spiralia</taxon>
        <taxon>Gnathifera</taxon>
        <taxon>Rotifera</taxon>
        <taxon>Eurotatoria</taxon>
        <taxon>Bdelloidea</taxon>
        <taxon>Adinetida</taxon>
        <taxon>Adinetidae</taxon>
        <taxon>Adineta</taxon>
    </lineage>
</organism>
<comment type="caution">
    <text evidence="9">The sequence shown here is derived from an EMBL/GenBank/DDBJ whole genome shotgun (WGS) entry which is preliminary data.</text>
</comment>
<evidence type="ECO:0000313" key="9">
    <source>
        <dbReference type="EMBL" id="CAF1475172.1"/>
    </source>
</evidence>